<dbReference type="PANTHER" id="PTHR39385:SF2">
    <property type="entry name" value="SLIT-LIKE 3 PROTEIN"/>
    <property type="match status" value="1"/>
</dbReference>
<reference evidence="2" key="1">
    <citation type="submission" date="2023-06" db="EMBL/GenBank/DDBJ databases">
        <authorList>
            <person name="Delattre M."/>
        </authorList>
    </citation>
    <scope>NUCLEOTIDE SEQUENCE</scope>
    <source>
        <strain evidence="2">AF72</strain>
    </source>
</reference>
<feature type="non-terminal residue" evidence="2">
    <location>
        <position position="1"/>
    </location>
</feature>
<feature type="chain" id="PRO_5041353408" evidence="1">
    <location>
        <begin position="16"/>
        <end position="222"/>
    </location>
</feature>
<evidence type="ECO:0000313" key="2">
    <source>
        <dbReference type="EMBL" id="CAJ0577259.1"/>
    </source>
</evidence>
<feature type="signal peptide" evidence="1">
    <location>
        <begin position="1"/>
        <end position="15"/>
    </location>
</feature>
<keyword evidence="1" id="KW-0732">Signal</keyword>
<name>A0AA36G669_9BILA</name>
<proteinExistence type="predicted"/>
<keyword evidence="3" id="KW-1185">Reference proteome</keyword>
<dbReference type="InterPro" id="IPR032675">
    <property type="entry name" value="LRR_dom_sf"/>
</dbReference>
<evidence type="ECO:0000256" key="1">
    <source>
        <dbReference type="SAM" id="SignalP"/>
    </source>
</evidence>
<dbReference type="EMBL" id="CATQJA010002648">
    <property type="protein sequence ID" value="CAJ0577259.1"/>
    <property type="molecule type" value="Genomic_DNA"/>
</dbReference>
<sequence length="222" mass="25789">MRTILFLFFVTAAYGYVFDCLDQCECDTEDEVIHCHNGKRTKLALPEGTRLRGFPVIGATYNNIQTLPDEETLISKFPDLKIVDVERNPEFDCDSVNNYQRIKIISDCDKNVSSVNVVPRIDRPTKDCDIKCQAERHYKKLHEYVLQLWDVLKEKYNNFDIDATWRDIREFFKKVVIQVQGLGSQIKNKWENAGNEQQSHPRNLQIKVGDHVDLPTQAPIDI</sequence>
<dbReference type="Gene3D" id="3.80.10.10">
    <property type="entry name" value="Ribonuclease Inhibitor"/>
    <property type="match status" value="1"/>
</dbReference>
<organism evidence="2 3">
    <name type="scientific">Mesorhabditis spiculigera</name>
    <dbReference type="NCBI Taxonomy" id="96644"/>
    <lineage>
        <taxon>Eukaryota</taxon>
        <taxon>Metazoa</taxon>
        <taxon>Ecdysozoa</taxon>
        <taxon>Nematoda</taxon>
        <taxon>Chromadorea</taxon>
        <taxon>Rhabditida</taxon>
        <taxon>Rhabditina</taxon>
        <taxon>Rhabditomorpha</taxon>
        <taxon>Rhabditoidea</taxon>
        <taxon>Rhabditidae</taxon>
        <taxon>Mesorhabditinae</taxon>
        <taxon>Mesorhabditis</taxon>
    </lineage>
</organism>
<protein>
    <submittedName>
        <fullName evidence="2">Uncharacterized protein</fullName>
    </submittedName>
</protein>
<evidence type="ECO:0000313" key="3">
    <source>
        <dbReference type="Proteomes" id="UP001177023"/>
    </source>
</evidence>
<dbReference type="Proteomes" id="UP001177023">
    <property type="component" value="Unassembled WGS sequence"/>
</dbReference>
<accession>A0AA36G669</accession>
<comment type="caution">
    <text evidence="2">The sequence shown here is derived from an EMBL/GenBank/DDBJ whole genome shotgun (WGS) entry which is preliminary data.</text>
</comment>
<dbReference type="AlphaFoldDB" id="A0AA36G669"/>
<gene>
    <name evidence="2" type="ORF">MSPICULIGERA_LOCUS15537</name>
</gene>
<dbReference type="PANTHER" id="PTHR39385">
    <property type="entry name" value="PROTEIN CBG20422"/>
    <property type="match status" value="1"/>
</dbReference>